<gene>
    <name evidence="2" type="ORF">RI844_02530</name>
</gene>
<keyword evidence="1" id="KW-0732">Signal</keyword>
<evidence type="ECO:0000313" key="2">
    <source>
        <dbReference type="EMBL" id="WOH38130.1"/>
    </source>
</evidence>
<feature type="chain" id="PRO_5045308652" evidence="1">
    <location>
        <begin position="22"/>
        <end position="80"/>
    </location>
</feature>
<proteinExistence type="predicted"/>
<dbReference type="EMBL" id="CP136600">
    <property type="protein sequence ID" value="WOH38130.1"/>
    <property type="molecule type" value="Genomic_DNA"/>
</dbReference>
<evidence type="ECO:0000256" key="1">
    <source>
        <dbReference type="SAM" id="SignalP"/>
    </source>
</evidence>
<evidence type="ECO:0000313" key="3">
    <source>
        <dbReference type="Proteomes" id="UP001301442"/>
    </source>
</evidence>
<keyword evidence="3" id="KW-1185">Reference proteome</keyword>
<dbReference type="RefSeq" id="WP_348396903.1">
    <property type="nucleotide sequence ID" value="NZ_CP136600.1"/>
</dbReference>
<protein>
    <submittedName>
        <fullName evidence="2">Uncharacterized protein</fullName>
    </submittedName>
</protein>
<accession>A0ABZ0GQQ9</accession>
<reference evidence="2 3" key="1">
    <citation type="submission" date="2023-09" db="EMBL/GenBank/DDBJ databases">
        <authorList>
            <person name="Qi X."/>
        </authorList>
    </citation>
    <scope>NUCLEOTIDE SEQUENCE [LARGE SCALE GENOMIC DNA]</scope>
    <source>
        <strain evidence="2 3">S1-1</strain>
    </source>
</reference>
<feature type="signal peptide" evidence="1">
    <location>
        <begin position="1"/>
        <end position="21"/>
    </location>
</feature>
<name>A0ABZ0GQQ9_9GAMM</name>
<sequence>MNKISTLSLGLILTVSTSALANTGLEKAINLQVERANEEIQVLNDFKACIKKSNNGEEIKVCHQTKKVTMKSLWSSRSKK</sequence>
<dbReference type="Proteomes" id="UP001301442">
    <property type="component" value="Chromosome"/>
</dbReference>
<organism evidence="2 3">
    <name type="scientific">Thalassotalea fonticola</name>
    <dbReference type="NCBI Taxonomy" id="3065649"/>
    <lineage>
        <taxon>Bacteria</taxon>
        <taxon>Pseudomonadati</taxon>
        <taxon>Pseudomonadota</taxon>
        <taxon>Gammaproteobacteria</taxon>
        <taxon>Alteromonadales</taxon>
        <taxon>Colwelliaceae</taxon>
        <taxon>Thalassotalea</taxon>
    </lineage>
</organism>